<dbReference type="OrthoDB" id="2015405at2759"/>
<dbReference type="InterPro" id="IPR002563">
    <property type="entry name" value="Flavin_Rdtase-like_dom"/>
</dbReference>
<sequence>MVKIATTKLFTGSMLKRFIHSRSIVQQAHHDVFKETMSTFGSQAMIVTAPFEGEGSALDLHGMTMSSVCSLCVYPKPLVQFNLQVPSITSEYLHRLNYFAIHVLPPLERSAWLARVFAGGTRPKRDQMGNIIHTKPFADLDSIRDYKFYNCKVKNISLPLLNIAERILICKKKEVFKVENHEIWIGKVEDILINDEAQKKTGGLLYFNKSFHTIGDILKEVL</sequence>
<feature type="domain" description="Flavin reductase like" evidence="2">
    <location>
        <begin position="37"/>
        <end position="213"/>
    </location>
</feature>
<dbReference type="SUPFAM" id="SSF50475">
    <property type="entry name" value="FMN-binding split barrel"/>
    <property type="match status" value="1"/>
</dbReference>
<protein>
    <recommendedName>
        <fullName evidence="2">Flavin reductase like domain-containing protein</fullName>
    </recommendedName>
</protein>
<name>A0A1E4U2U0_PACTA</name>
<dbReference type="Gene3D" id="2.30.110.10">
    <property type="entry name" value="Electron Transport, Fmn-binding Protein, Chain A"/>
    <property type="match status" value="1"/>
</dbReference>
<dbReference type="SMART" id="SM00903">
    <property type="entry name" value="Flavin_Reduct"/>
    <property type="match status" value="1"/>
</dbReference>
<dbReference type="AlphaFoldDB" id="A0A1E4U2U0"/>
<evidence type="ECO:0000259" key="2">
    <source>
        <dbReference type="SMART" id="SM00903"/>
    </source>
</evidence>
<dbReference type="InterPro" id="IPR050268">
    <property type="entry name" value="NADH-dep_flavin_reductase"/>
</dbReference>
<dbReference type="GO" id="GO:0010181">
    <property type="term" value="F:FMN binding"/>
    <property type="evidence" value="ECO:0007669"/>
    <property type="project" value="InterPro"/>
</dbReference>
<evidence type="ECO:0000313" key="3">
    <source>
        <dbReference type="EMBL" id="ODV98323.1"/>
    </source>
</evidence>
<reference evidence="4" key="1">
    <citation type="submission" date="2016-05" db="EMBL/GenBank/DDBJ databases">
        <title>Comparative genomics of biotechnologically important yeasts.</title>
        <authorList>
            <consortium name="DOE Joint Genome Institute"/>
            <person name="Riley R."/>
            <person name="Haridas S."/>
            <person name="Wolfe K.H."/>
            <person name="Lopes M.R."/>
            <person name="Hittinger C.T."/>
            <person name="Goker M."/>
            <person name="Salamov A."/>
            <person name="Wisecaver J."/>
            <person name="Long T.M."/>
            <person name="Aerts A.L."/>
            <person name="Barry K."/>
            <person name="Choi C."/>
            <person name="Clum A."/>
            <person name="Coughlan A.Y."/>
            <person name="Deshpande S."/>
            <person name="Douglass A.P."/>
            <person name="Hanson S.J."/>
            <person name="Klenk H.-P."/>
            <person name="Labutti K."/>
            <person name="Lapidus A."/>
            <person name="Lindquist E."/>
            <person name="Lipzen A."/>
            <person name="Meier-Kolthoff J.P."/>
            <person name="Ohm R.A."/>
            <person name="Otillar R.P."/>
            <person name="Pangilinan J."/>
            <person name="Peng Y."/>
            <person name="Rokas A."/>
            <person name="Rosa C.A."/>
            <person name="Scheuner C."/>
            <person name="Sibirny A.A."/>
            <person name="Slot J.C."/>
            <person name="Stielow J.B."/>
            <person name="Sun H."/>
            <person name="Kurtzman C.P."/>
            <person name="Blackwell M."/>
            <person name="Grigoriev I.V."/>
            <person name="Jeffries T.W."/>
        </authorList>
    </citation>
    <scope>NUCLEOTIDE SEQUENCE [LARGE SCALE GENOMIC DNA]</scope>
    <source>
        <strain evidence="4">NRRL Y-2460</strain>
    </source>
</reference>
<evidence type="ECO:0000313" key="4">
    <source>
        <dbReference type="Proteomes" id="UP000094236"/>
    </source>
</evidence>
<organism evidence="3 4">
    <name type="scientific">Pachysolen tannophilus NRRL Y-2460</name>
    <dbReference type="NCBI Taxonomy" id="669874"/>
    <lineage>
        <taxon>Eukaryota</taxon>
        <taxon>Fungi</taxon>
        <taxon>Dikarya</taxon>
        <taxon>Ascomycota</taxon>
        <taxon>Saccharomycotina</taxon>
        <taxon>Pichiomycetes</taxon>
        <taxon>Pachysolenaceae</taxon>
        <taxon>Pachysolen</taxon>
    </lineage>
</organism>
<dbReference type="STRING" id="669874.A0A1E4U2U0"/>
<dbReference type="PANTHER" id="PTHR30466">
    <property type="entry name" value="FLAVIN REDUCTASE"/>
    <property type="match status" value="1"/>
</dbReference>
<keyword evidence="1" id="KW-0560">Oxidoreductase</keyword>
<dbReference type="Pfam" id="PF01613">
    <property type="entry name" value="Flavin_Reduct"/>
    <property type="match status" value="1"/>
</dbReference>
<gene>
    <name evidence="3" type="ORF">PACTADRAFT_185196</name>
</gene>
<keyword evidence="4" id="KW-1185">Reference proteome</keyword>
<accession>A0A1E4U2U0</accession>
<evidence type="ECO:0000256" key="1">
    <source>
        <dbReference type="ARBA" id="ARBA00023002"/>
    </source>
</evidence>
<dbReference type="Proteomes" id="UP000094236">
    <property type="component" value="Unassembled WGS sequence"/>
</dbReference>
<dbReference type="InterPro" id="IPR012349">
    <property type="entry name" value="Split_barrel_FMN-bd"/>
</dbReference>
<dbReference type="EMBL" id="KV454011">
    <property type="protein sequence ID" value="ODV98323.1"/>
    <property type="molecule type" value="Genomic_DNA"/>
</dbReference>
<proteinExistence type="predicted"/>
<dbReference type="GO" id="GO:0042602">
    <property type="term" value="F:riboflavin reductase (NADPH) activity"/>
    <property type="evidence" value="ECO:0007669"/>
    <property type="project" value="TreeGrafter"/>
</dbReference>
<dbReference type="PANTHER" id="PTHR30466:SF1">
    <property type="entry name" value="FMN REDUCTASE (NADH) RUTF"/>
    <property type="match status" value="1"/>
</dbReference>